<dbReference type="PANTHER" id="PTHR11986">
    <property type="entry name" value="AMINOTRANSFERASE CLASS III"/>
    <property type="match status" value="1"/>
</dbReference>
<dbReference type="GO" id="GO:0006526">
    <property type="term" value="P:L-arginine biosynthetic process"/>
    <property type="evidence" value="ECO:0007669"/>
    <property type="project" value="UniProtKB-UniRule"/>
</dbReference>
<keyword evidence="1 5" id="KW-0032">Aminotransferase</keyword>
<dbReference type="InterPro" id="IPR015422">
    <property type="entry name" value="PyrdxlP-dep_Trfase_small"/>
</dbReference>
<evidence type="ECO:0000256" key="6">
    <source>
        <dbReference type="SAM" id="MobiDB-lite"/>
    </source>
</evidence>
<dbReference type="NCBIfam" id="NF002874">
    <property type="entry name" value="PRK03244.1"/>
    <property type="match status" value="1"/>
</dbReference>
<dbReference type="Gene3D" id="3.90.1150.10">
    <property type="entry name" value="Aspartate Aminotransferase, domain 1"/>
    <property type="match status" value="1"/>
</dbReference>
<dbReference type="PANTHER" id="PTHR11986:SF79">
    <property type="entry name" value="ACETYLORNITHINE AMINOTRANSFERASE, MITOCHONDRIAL"/>
    <property type="match status" value="1"/>
</dbReference>
<evidence type="ECO:0000256" key="4">
    <source>
        <dbReference type="ARBA" id="ARBA00022898"/>
    </source>
</evidence>
<accession>A0A5C4W565</accession>
<dbReference type="SUPFAM" id="SSF53383">
    <property type="entry name" value="PLP-dependent transferases"/>
    <property type="match status" value="1"/>
</dbReference>
<dbReference type="InterPro" id="IPR015424">
    <property type="entry name" value="PyrdxlP-dep_Trfase"/>
</dbReference>
<comment type="miscellaneous">
    <text evidence="5">May also have succinyldiaminopimelate aminotransferase activity, thus carrying out the corresponding step in lysine biosynthesis.</text>
</comment>
<dbReference type="CDD" id="cd00610">
    <property type="entry name" value="OAT_like"/>
    <property type="match status" value="1"/>
</dbReference>
<feature type="binding site" evidence="5">
    <location>
        <position position="613"/>
    </location>
    <ligand>
        <name>pyridoxal 5'-phosphate</name>
        <dbReference type="ChEBI" id="CHEBI:597326"/>
    </ligand>
</feature>
<keyword evidence="5" id="KW-0055">Arginine biosynthesis</keyword>
<keyword evidence="2 5" id="KW-0028">Amino-acid biosynthesis</keyword>
<organism evidence="7 8">
    <name type="scientific">Nocardioides albidus</name>
    <dbReference type="NCBI Taxonomy" id="1517589"/>
    <lineage>
        <taxon>Bacteria</taxon>
        <taxon>Bacillati</taxon>
        <taxon>Actinomycetota</taxon>
        <taxon>Actinomycetes</taxon>
        <taxon>Propionibacteriales</taxon>
        <taxon>Nocardioidaceae</taxon>
        <taxon>Nocardioides</taxon>
    </lineage>
</organism>
<dbReference type="InterPro" id="IPR050103">
    <property type="entry name" value="Class-III_PLP-dep_AT"/>
</dbReference>
<dbReference type="NCBIfam" id="TIGR00707">
    <property type="entry name" value="argD"/>
    <property type="match status" value="1"/>
</dbReference>
<feature type="modified residue" description="N6-(pyridoxal phosphate)lysine" evidence="5">
    <location>
        <position position="584"/>
    </location>
</feature>
<feature type="compositionally biased region" description="Basic and acidic residues" evidence="6">
    <location>
        <begin position="46"/>
        <end position="59"/>
    </location>
</feature>
<comment type="catalytic activity">
    <reaction evidence="5">
        <text>N(2)-acetyl-L-ornithine + 2-oxoglutarate = N-acetyl-L-glutamate 5-semialdehyde + L-glutamate</text>
        <dbReference type="Rhea" id="RHEA:18049"/>
        <dbReference type="ChEBI" id="CHEBI:16810"/>
        <dbReference type="ChEBI" id="CHEBI:29123"/>
        <dbReference type="ChEBI" id="CHEBI:29985"/>
        <dbReference type="ChEBI" id="CHEBI:57805"/>
        <dbReference type="EC" id="2.6.1.11"/>
    </reaction>
</comment>
<feature type="compositionally biased region" description="Basic residues" evidence="6">
    <location>
        <begin position="283"/>
        <end position="310"/>
    </location>
</feature>
<dbReference type="EC" id="2.6.1.11" evidence="5"/>
<feature type="binding site" evidence="5">
    <location>
        <begin position="439"/>
        <end position="440"/>
    </location>
    <ligand>
        <name>pyridoxal 5'-phosphate</name>
        <dbReference type="ChEBI" id="CHEBI:597326"/>
    </ligand>
</feature>
<dbReference type="Pfam" id="PF00202">
    <property type="entry name" value="Aminotran_3"/>
    <property type="match status" value="1"/>
</dbReference>
<evidence type="ECO:0000256" key="2">
    <source>
        <dbReference type="ARBA" id="ARBA00022605"/>
    </source>
</evidence>
<dbReference type="InterPro" id="IPR015421">
    <property type="entry name" value="PyrdxlP-dep_Trfase_major"/>
</dbReference>
<feature type="region of interest" description="Disordered" evidence="6">
    <location>
        <begin position="1"/>
        <end position="330"/>
    </location>
</feature>
<dbReference type="FunFam" id="3.40.640.10:FF:000004">
    <property type="entry name" value="Acetylornithine aminotransferase"/>
    <property type="match status" value="1"/>
</dbReference>
<dbReference type="GO" id="GO:0003992">
    <property type="term" value="F:N2-acetyl-L-ornithine:2-oxoglutarate 5-aminotransferase activity"/>
    <property type="evidence" value="ECO:0007669"/>
    <property type="project" value="UniProtKB-UniRule"/>
</dbReference>
<keyword evidence="5" id="KW-0963">Cytoplasm</keyword>
<comment type="cofactor">
    <cofactor evidence="5">
        <name>pyridoxal 5'-phosphate</name>
        <dbReference type="ChEBI" id="CHEBI:597326"/>
    </cofactor>
    <text evidence="5">Binds 1 pyridoxal phosphate per subunit.</text>
</comment>
<dbReference type="Proteomes" id="UP000313231">
    <property type="component" value="Unassembled WGS sequence"/>
</dbReference>
<keyword evidence="3 5" id="KW-0808">Transferase</keyword>
<feature type="binding site" evidence="5">
    <location>
        <begin position="550"/>
        <end position="553"/>
    </location>
    <ligand>
        <name>pyridoxal 5'-phosphate</name>
        <dbReference type="ChEBI" id="CHEBI:597326"/>
    </ligand>
</feature>
<dbReference type="GO" id="GO:0005737">
    <property type="term" value="C:cytoplasm"/>
    <property type="evidence" value="ECO:0007669"/>
    <property type="project" value="UniProtKB-SubCell"/>
</dbReference>
<comment type="caution">
    <text evidence="7">The sequence shown here is derived from an EMBL/GenBank/DDBJ whole genome shotgun (WGS) entry which is preliminary data.</text>
</comment>
<dbReference type="Gene3D" id="3.40.640.10">
    <property type="entry name" value="Type I PLP-dependent aspartate aminotransferase-like (Major domain)"/>
    <property type="match status" value="1"/>
</dbReference>
<feature type="compositionally biased region" description="Basic residues" evidence="6">
    <location>
        <begin position="193"/>
        <end position="233"/>
    </location>
</feature>
<feature type="compositionally biased region" description="Basic and acidic residues" evidence="6">
    <location>
        <begin position="105"/>
        <end position="121"/>
    </location>
</feature>
<feature type="compositionally biased region" description="Basic residues" evidence="6">
    <location>
        <begin position="92"/>
        <end position="104"/>
    </location>
</feature>
<keyword evidence="4 5" id="KW-0663">Pyridoxal phosphate</keyword>
<feature type="compositionally biased region" description="Basic residues" evidence="6">
    <location>
        <begin position="60"/>
        <end position="84"/>
    </location>
</feature>
<dbReference type="GO" id="GO:0042802">
    <property type="term" value="F:identical protein binding"/>
    <property type="evidence" value="ECO:0007669"/>
    <property type="project" value="TreeGrafter"/>
</dbReference>
<sequence length="732" mass="79471">MTSPTPTSTRTARTPHERHPRQARPVQGRDPRRRPSVAEGLPRQGRRGEVRRQRDDRRHPQARLRRGHRLPALRRLPPRGRARRRPADLHHARPARHRVGVPRRAARDHARGHGRRPDGPRRPGPARAGRPHQRARSARRRPVGRGRPPVHRRADRHRRGRRGGRPRPGRRGGPRPARGGPRPDRGRSGPGRLQRRSRCRRGGPQRQRRLRRRLAGRRARRREAPRPHRRRGPLPRLAGPRGGHRRDQPRGARGDPPDARERHDPEDERLPAGGARRGEAGDRRRRPAGPRRAPRAVHRRGRRHPGPSRRHHEDAQGQGGAPVTATDPGTAQWTERYTGALMNTFGPPKTVLVRGEGAHVWDADGREYVDLLGGIAVNALGHGHPRLVAAVSEQLQTLGHISNFFASAPQITLAERLIGLLQAPMAEPVETRVFFTNSGAEANEAAFKLTRRTGRTRIVATEGSFHGRTMGALALTSKLAYREPFEPLPGDVVFVPYGDAAALEAAVDGDTAAVLLEPVQGEAGVVVPPRDYLPTAQRIAHENGALLWLDEIQTGVGRTGAWFAHQNPALVDAPVVPDIVTLAKGLAGGIPIGACLATHGAGKLFDPGNHGTTFGGNPVAAAAALAVLDVIAEDDLLAHATAQGERLRSAVGDPRVVETRGTGLLLGLTLGEPRAAEVVSAAQDAGFLVNAATPERIRLAPPLNLPDADVEALASAWSGILDHAFDPSGATS</sequence>
<reference evidence="7 8" key="1">
    <citation type="journal article" date="2016" name="Int. J. Syst. Evol. Microbiol.">
        <title>Nocardioides albidus sp. nov., an actinobacterium isolated from garden soil.</title>
        <authorList>
            <person name="Singh H."/>
            <person name="Du J."/>
            <person name="Trinh H."/>
            <person name="Won K."/>
            <person name="Yang J.E."/>
            <person name="Yin C."/>
            <person name="Kook M."/>
            <person name="Yi T.H."/>
        </authorList>
    </citation>
    <scope>NUCLEOTIDE SEQUENCE [LARGE SCALE GENOMIC DNA]</scope>
    <source>
        <strain evidence="7 8">CCTCC AB 2015297</strain>
    </source>
</reference>
<feature type="binding site" evidence="5">
    <location>
        <position position="612"/>
    </location>
    <ligand>
        <name>N(2)-acetyl-L-ornithine</name>
        <dbReference type="ChEBI" id="CHEBI:57805"/>
    </ligand>
</feature>
<feature type="binding site" evidence="5">
    <location>
        <position position="465"/>
    </location>
    <ligand>
        <name>pyridoxal 5'-phosphate</name>
        <dbReference type="ChEBI" id="CHEBI:597326"/>
    </ligand>
</feature>
<feature type="compositionally biased region" description="Basic residues" evidence="6">
    <location>
        <begin position="129"/>
        <end position="173"/>
    </location>
</feature>
<dbReference type="InterPro" id="IPR004636">
    <property type="entry name" value="AcOrn/SuccOrn_fam"/>
</dbReference>
<dbReference type="EMBL" id="VDMP01000019">
    <property type="protein sequence ID" value="TNM43384.1"/>
    <property type="molecule type" value="Genomic_DNA"/>
</dbReference>
<feature type="compositionally biased region" description="Low complexity" evidence="6">
    <location>
        <begin position="1"/>
        <end position="12"/>
    </location>
</feature>
<keyword evidence="8" id="KW-1185">Reference proteome</keyword>
<evidence type="ECO:0000313" key="7">
    <source>
        <dbReference type="EMBL" id="TNM43384.1"/>
    </source>
</evidence>
<evidence type="ECO:0000256" key="3">
    <source>
        <dbReference type="ARBA" id="ARBA00022679"/>
    </source>
</evidence>
<feature type="binding site" evidence="5">
    <location>
        <position position="468"/>
    </location>
    <ligand>
        <name>N(2)-acetyl-L-ornithine</name>
        <dbReference type="ChEBI" id="CHEBI:57805"/>
    </ligand>
</feature>
<comment type="subunit">
    <text evidence="5">Homodimer.</text>
</comment>
<name>A0A5C4W565_9ACTN</name>
<evidence type="ECO:0000256" key="5">
    <source>
        <dbReference type="HAMAP-Rule" id="MF_01107"/>
    </source>
</evidence>
<protein>
    <recommendedName>
        <fullName evidence="5">Acetylornithine aminotransferase</fullName>
        <shortName evidence="5">ACOAT</shortName>
        <ecNumber evidence="5">2.6.1.11</ecNumber>
    </recommendedName>
</protein>
<comment type="subcellular location">
    <subcellularLocation>
        <location evidence="5">Cytoplasm</location>
    </subcellularLocation>
</comment>
<comment type="pathway">
    <text evidence="5">Amino-acid biosynthesis; L-arginine biosynthesis; N(2)-acetyl-L-ornithine from L-glutamate: step 4/4.</text>
</comment>
<dbReference type="UniPathway" id="UPA00068">
    <property type="reaction ID" value="UER00109"/>
</dbReference>
<dbReference type="OrthoDB" id="4510254at2"/>
<dbReference type="InterPro" id="IPR005814">
    <property type="entry name" value="Aminotrans_3"/>
</dbReference>
<evidence type="ECO:0000313" key="8">
    <source>
        <dbReference type="Proteomes" id="UP000313231"/>
    </source>
</evidence>
<evidence type="ECO:0000256" key="1">
    <source>
        <dbReference type="ARBA" id="ARBA00022576"/>
    </source>
</evidence>
<dbReference type="HAMAP" id="MF_01107">
    <property type="entry name" value="ArgD_aminotrans_3"/>
    <property type="match status" value="1"/>
</dbReference>
<dbReference type="GO" id="GO:0030170">
    <property type="term" value="F:pyridoxal phosphate binding"/>
    <property type="evidence" value="ECO:0007669"/>
    <property type="project" value="InterPro"/>
</dbReference>
<dbReference type="AlphaFoldDB" id="A0A5C4W565"/>
<proteinExistence type="inferred from homology"/>
<comment type="similarity">
    <text evidence="5">Belongs to the class-III pyridoxal-phosphate-dependent aminotransferase family. ArgD subfamily.</text>
</comment>
<feature type="compositionally biased region" description="Basic and acidic residues" evidence="6">
    <location>
        <begin position="245"/>
        <end position="282"/>
    </location>
</feature>
<gene>
    <name evidence="5" type="primary">argD</name>
    <name evidence="7" type="ORF">FHP29_06660</name>
</gene>